<dbReference type="EMBL" id="BMGP01000001">
    <property type="protein sequence ID" value="GGF13790.1"/>
    <property type="molecule type" value="Genomic_DNA"/>
</dbReference>
<evidence type="ECO:0000313" key="4">
    <source>
        <dbReference type="Proteomes" id="UP000598775"/>
    </source>
</evidence>
<reference evidence="3 4" key="1">
    <citation type="journal article" date="2014" name="Int. J. Syst. Evol. Microbiol.">
        <title>Complete genome sequence of Corynebacterium casei LMG S-19264T (=DSM 44701T), isolated from a smear-ripened cheese.</title>
        <authorList>
            <consortium name="US DOE Joint Genome Institute (JGI-PGF)"/>
            <person name="Walter F."/>
            <person name="Albersmeier A."/>
            <person name="Kalinowski J."/>
            <person name="Ruckert C."/>
        </authorList>
    </citation>
    <scope>NUCLEOTIDE SEQUENCE [LARGE SCALE GENOMIC DNA]</scope>
    <source>
        <strain evidence="3 4">CGMCC 1.12976</strain>
    </source>
</reference>
<keyword evidence="2" id="KW-1133">Transmembrane helix</keyword>
<feature type="region of interest" description="Disordered" evidence="1">
    <location>
        <begin position="1"/>
        <end position="25"/>
    </location>
</feature>
<proteinExistence type="predicted"/>
<feature type="transmembrane region" description="Helical" evidence="2">
    <location>
        <begin position="35"/>
        <end position="53"/>
    </location>
</feature>
<keyword evidence="2" id="KW-0472">Membrane</keyword>
<feature type="transmembrane region" description="Helical" evidence="2">
    <location>
        <begin position="386"/>
        <end position="403"/>
    </location>
</feature>
<dbReference type="AlphaFoldDB" id="A0A917B158"/>
<evidence type="ECO:0000256" key="2">
    <source>
        <dbReference type="SAM" id="Phobius"/>
    </source>
</evidence>
<feature type="transmembrane region" description="Helical" evidence="2">
    <location>
        <begin position="351"/>
        <end position="374"/>
    </location>
</feature>
<dbReference type="RefSeq" id="WP_188673027.1">
    <property type="nucleotide sequence ID" value="NZ_BMGP01000001.1"/>
</dbReference>
<feature type="transmembrane region" description="Helical" evidence="2">
    <location>
        <begin position="234"/>
        <end position="254"/>
    </location>
</feature>
<comment type="caution">
    <text evidence="3">The sequence shown here is derived from an EMBL/GenBank/DDBJ whole genome shotgun (WGS) entry which is preliminary data.</text>
</comment>
<protein>
    <recommendedName>
        <fullName evidence="5">O-antigen ligase domain-containing protein</fullName>
    </recommendedName>
</protein>
<feature type="transmembrane region" description="Helical" evidence="2">
    <location>
        <begin position="59"/>
        <end position="75"/>
    </location>
</feature>
<keyword evidence="4" id="KW-1185">Reference proteome</keyword>
<sequence length="462" mass="48615">MTVSVQAAPASIRRPARRPEPGALPAIDDRDPRRWVRAIAAIALVLLGARIMLPQGIEVGFVAAAVLIPVWVPAVRTYRWGWALLGTGVVAAVMGWWLDVFNQASRDTDSSLFTSTTALLVGGLLGFGLVLWARRVLTESSVGLWFGIGLAIGITPSSSLFASNPWKFGFAVPIAVISLSLAWKSGQRWLELVVLAVLTVISAVSDARSAFAILLLGTVIVAVQLIPRQSGRKFAALKVIVGLAGLTAVIYNLGQSLILDGYLGKATEARSLEQLRTSGSLILGGRPELTATLALMNEHPFGFGAGSVPNLSDVVTAKAGMASINYQPDNGYVERYMMGGHFELHSMMGDLWAHFGIAGLLFLAIAVGVAIWGLAVRIADRRASGVILFVSATSLWGVLFSPFFSAEPLFMLMLGMLVVPVAGSVHPRLNSTTSVIGPAQRAPAVNPAVVSTASSAAADAAG</sequence>
<dbReference type="Proteomes" id="UP000598775">
    <property type="component" value="Unassembled WGS sequence"/>
</dbReference>
<evidence type="ECO:0000313" key="3">
    <source>
        <dbReference type="EMBL" id="GGF13790.1"/>
    </source>
</evidence>
<name>A0A917B158_9MICO</name>
<evidence type="ECO:0008006" key="5">
    <source>
        <dbReference type="Google" id="ProtNLM"/>
    </source>
</evidence>
<gene>
    <name evidence="3" type="ORF">GCM10011399_04580</name>
</gene>
<organism evidence="3 4">
    <name type="scientific">Subtercola lobariae</name>
    <dbReference type="NCBI Taxonomy" id="1588641"/>
    <lineage>
        <taxon>Bacteria</taxon>
        <taxon>Bacillati</taxon>
        <taxon>Actinomycetota</taxon>
        <taxon>Actinomycetes</taxon>
        <taxon>Micrococcales</taxon>
        <taxon>Microbacteriaceae</taxon>
        <taxon>Subtercola</taxon>
    </lineage>
</organism>
<feature type="transmembrane region" description="Helical" evidence="2">
    <location>
        <begin position="82"/>
        <end position="98"/>
    </location>
</feature>
<feature type="transmembrane region" description="Helical" evidence="2">
    <location>
        <begin position="210"/>
        <end position="227"/>
    </location>
</feature>
<feature type="transmembrane region" description="Helical" evidence="2">
    <location>
        <begin position="144"/>
        <end position="162"/>
    </location>
</feature>
<evidence type="ECO:0000256" key="1">
    <source>
        <dbReference type="SAM" id="MobiDB-lite"/>
    </source>
</evidence>
<accession>A0A917B158</accession>
<feature type="transmembrane region" description="Helical" evidence="2">
    <location>
        <begin position="110"/>
        <end position="132"/>
    </location>
</feature>
<keyword evidence="2" id="KW-0812">Transmembrane</keyword>